<dbReference type="EMBL" id="WPOC01000001">
    <property type="protein sequence ID" value="MVN13853.1"/>
    <property type="molecule type" value="Genomic_DNA"/>
</dbReference>
<dbReference type="PANTHER" id="PTHR42756:SF1">
    <property type="entry name" value="TRANSCRIPTIONAL REPRESSOR OF EMRAB OPERON"/>
    <property type="match status" value="1"/>
</dbReference>
<dbReference type="Pfam" id="PF01047">
    <property type="entry name" value="MarR"/>
    <property type="match status" value="2"/>
</dbReference>
<keyword evidence="6" id="KW-1185">Reference proteome</keyword>
<protein>
    <submittedName>
        <fullName evidence="5">MarR family transcriptional regulator</fullName>
    </submittedName>
</protein>
<dbReference type="GO" id="GO:0003700">
    <property type="term" value="F:DNA-binding transcription factor activity"/>
    <property type="evidence" value="ECO:0007669"/>
    <property type="project" value="InterPro"/>
</dbReference>
<dbReference type="GO" id="GO:0003677">
    <property type="term" value="F:DNA binding"/>
    <property type="evidence" value="ECO:0007669"/>
    <property type="project" value="UniProtKB-KW"/>
</dbReference>
<keyword evidence="2" id="KW-0238">DNA-binding</keyword>
<dbReference type="Proteomes" id="UP000468327">
    <property type="component" value="Unassembled WGS sequence"/>
</dbReference>
<feature type="domain" description="HTH marR-type" evidence="4">
    <location>
        <begin position="149"/>
        <end position="280"/>
    </location>
</feature>
<evidence type="ECO:0000259" key="4">
    <source>
        <dbReference type="PROSITE" id="PS50995"/>
    </source>
</evidence>
<keyword evidence="1" id="KW-0805">Transcription regulation</keyword>
<dbReference type="SMART" id="SM00347">
    <property type="entry name" value="HTH_MARR"/>
    <property type="match status" value="2"/>
</dbReference>
<dbReference type="Gene3D" id="1.10.10.10">
    <property type="entry name" value="Winged helix-like DNA-binding domain superfamily/Winged helix DNA-binding domain"/>
    <property type="match status" value="2"/>
</dbReference>
<dbReference type="SUPFAM" id="SSF46785">
    <property type="entry name" value="Winged helix' DNA-binding domain"/>
    <property type="match status" value="2"/>
</dbReference>
<evidence type="ECO:0000256" key="3">
    <source>
        <dbReference type="ARBA" id="ARBA00023163"/>
    </source>
</evidence>
<name>A0A6N8IG81_9ACTN</name>
<evidence type="ECO:0000313" key="6">
    <source>
        <dbReference type="Proteomes" id="UP000468327"/>
    </source>
</evidence>
<sequence>MARVTEHHVDIISVNSTICSMAERIASSVGGLSITQYRILLRLYATRKPMKMTELSKHLALSQSAATAAVDKLEQREAALRTASKQDRRIVRVQLAPKGISLIKEIDMALAEPIARGWSLLDDEQRKVMAARCIEVTSHHGLTRSDNDRIRLDTAFLDTALLLHAQMVKAARIFNLSVNDYRVLYQLSTMSEGARSSQLARQLLMRLTEVTVAANKLADKHLIKRNDDPVDRRASLLEITNEGFALIREAAPVMADYILNTHPAETEVIDVHDAISHIWAENQRGRWNAV</sequence>
<evidence type="ECO:0000256" key="2">
    <source>
        <dbReference type="ARBA" id="ARBA00023125"/>
    </source>
</evidence>
<gene>
    <name evidence="5" type="ORF">GO738_00515</name>
</gene>
<dbReference type="AlphaFoldDB" id="A0A6N8IG81"/>
<keyword evidence="3" id="KW-0804">Transcription</keyword>
<evidence type="ECO:0000313" key="5">
    <source>
        <dbReference type="EMBL" id="MVN13853.1"/>
    </source>
</evidence>
<reference evidence="5 6" key="1">
    <citation type="submission" date="2019-11" db="EMBL/GenBank/DDBJ databases">
        <title>Whole genome shotgun sequencing (WGS) data from Adlercreutzia equolifaciens ResAG-91, Eggerthella lenta MRI-F36, MRI-F37, MRI-F40, ResAG-49, ResAG-88, ResAG-121, ResAG-145, and Gordonibacter sp. ResAG-5, ResAG-26, ResAG-43, ResAG-50, ResAG-59.</title>
        <authorList>
            <person name="Stoll D.A."/>
            <person name="Danylec N."/>
            <person name="Franz C.M.A.P."/>
            <person name="Huch M."/>
        </authorList>
    </citation>
    <scope>NUCLEOTIDE SEQUENCE [LARGE SCALE GENOMIC DNA]</scope>
    <source>
        <strain evidence="5 6">ResAG-59</strain>
    </source>
</reference>
<dbReference type="PRINTS" id="PR00598">
    <property type="entry name" value="HTHMARR"/>
</dbReference>
<dbReference type="InterPro" id="IPR036388">
    <property type="entry name" value="WH-like_DNA-bd_sf"/>
</dbReference>
<proteinExistence type="predicted"/>
<dbReference type="InterPro" id="IPR036390">
    <property type="entry name" value="WH_DNA-bd_sf"/>
</dbReference>
<dbReference type="PANTHER" id="PTHR42756">
    <property type="entry name" value="TRANSCRIPTIONAL REGULATOR, MARR"/>
    <property type="match status" value="1"/>
</dbReference>
<organism evidence="5 6">
    <name type="scientific">Gordonibacter urolithinfaciens</name>
    <dbReference type="NCBI Taxonomy" id="1335613"/>
    <lineage>
        <taxon>Bacteria</taxon>
        <taxon>Bacillati</taxon>
        <taxon>Actinomycetota</taxon>
        <taxon>Coriobacteriia</taxon>
        <taxon>Eggerthellales</taxon>
        <taxon>Eggerthellaceae</taxon>
        <taxon>Gordonibacter</taxon>
    </lineage>
</organism>
<accession>A0A6N8IG81</accession>
<dbReference type="PROSITE" id="PS50995">
    <property type="entry name" value="HTH_MARR_2"/>
    <property type="match status" value="2"/>
</dbReference>
<dbReference type="RefSeq" id="WP_157004663.1">
    <property type="nucleotide sequence ID" value="NZ_DBEZYS010000084.1"/>
</dbReference>
<comment type="caution">
    <text evidence="5">The sequence shown here is derived from an EMBL/GenBank/DDBJ whole genome shotgun (WGS) entry which is preliminary data.</text>
</comment>
<feature type="domain" description="HTH marR-type" evidence="4">
    <location>
        <begin position="1"/>
        <end position="138"/>
    </location>
</feature>
<evidence type="ECO:0000256" key="1">
    <source>
        <dbReference type="ARBA" id="ARBA00023015"/>
    </source>
</evidence>
<dbReference type="InterPro" id="IPR000835">
    <property type="entry name" value="HTH_MarR-typ"/>
</dbReference>